<evidence type="ECO:0000313" key="1">
    <source>
        <dbReference type="EMBL" id="GLV56894.1"/>
    </source>
</evidence>
<gene>
    <name evidence="1" type="ORF">KDH_37330</name>
</gene>
<proteinExistence type="predicted"/>
<protein>
    <submittedName>
        <fullName evidence="1">Uncharacterized protein</fullName>
    </submittedName>
</protein>
<reference evidence="1 2" key="1">
    <citation type="submission" date="2023-02" db="EMBL/GenBank/DDBJ databases">
        <title>Dictyobacter halimunensis sp. nov., a new member of the class Ktedonobacteria from forest soil in a geothermal area.</title>
        <authorList>
            <person name="Rachmania M.K."/>
            <person name="Ningsih F."/>
            <person name="Sakai Y."/>
            <person name="Yabe S."/>
            <person name="Yokota A."/>
            <person name="Sjamsuridzal W."/>
        </authorList>
    </citation>
    <scope>NUCLEOTIDE SEQUENCE [LARGE SCALE GENOMIC DNA]</scope>
    <source>
        <strain evidence="1 2">S3.2.2.5</strain>
    </source>
</reference>
<sequence length="53" mass="5583">MHQLLKNKGGRVCGRPKGGAQLSVGAGIRYPACIHSASSDYDIVRSTKQAELG</sequence>
<organism evidence="1 2">
    <name type="scientific">Dictyobacter halimunensis</name>
    <dbReference type="NCBI Taxonomy" id="3026934"/>
    <lineage>
        <taxon>Bacteria</taxon>
        <taxon>Bacillati</taxon>
        <taxon>Chloroflexota</taxon>
        <taxon>Ktedonobacteria</taxon>
        <taxon>Ktedonobacterales</taxon>
        <taxon>Dictyobacteraceae</taxon>
        <taxon>Dictyobacter</taxon>
    </lineage>
</organism>
<comment type="caution">
    <text evidence="1">The sequence shown here is derived from an EMBL/GenBank/DDBJ whole genome shotgun (WGS) entry which is preliminary data.</text>
</comment>
<keyword evidence="2" id="KW-1185">Reference proteome</keyword>
<dbReference type="EMBL" id="BSRI01000002">
    <property type="protein sequence ID" value="GLV56894.1"/>
    <property type="molecule type" value="Genomic_DNA"/>
</dbReference>
<name>A0ABQ6FRK5_9CHLR</name>
<dbReference type="Proteomes" id="UP001344906">
    <property type="component" value="Unassembled WGS sequence"/>
</dbReference>
<evidence type="ECO:0000313" key="2">
    <source>
        <dbReference type="Proteomes" id="UP001344906"/>
    </source>
</evidence>
<accession>A0ABQ6FRK5</accession>